<sequence length="245" mass="26226">MKFSSFVTLSISALLSSSQLVSGYAIKGPGTSHSVVRTYNLGDDVTLSCQISGDVIKGDSLWDKTQHGCYVADWYVKTGTSGYVTSKCGSTGGGNTGGGNTGGGNTGGGGSNSGSAGPMVDDYPYKGRCDLVDKWRYYSCQCVSFVAWRINSRLGINFHNRYKGKAWGNANQWDDAARASGVTVNSTPAPGAVGQTDRGSRNGHVVWVAKVSGDMVTIEEYNYKRHTYGTRTVPKSSFNYIHLKY</sequence>
<name>A0ACC1J4G0_9FUNG</name>
<proteinExistence type="predicted"/>
<gene>
    <name evidence="1" type="ORF">FBU59_004837</name>
</gene>
<accession>A0ACC1J4G0</accession>
<evidence type="ECO:0000313" key="2">
    <source>
        <dbReference type="Proteomes" id="UP001150603"/>
    </source>
</evidence>
<keyword evidence="2" id="KW-1185">Reference proteome</keyword>
<protein>
    <submittedName>
        <fullName evidence="1">Uncharacterized protein</fullName>
    </submittedName>
</protein>
<reference evidence="1" key="1">
    <citation type="submission" date="2022-07" db="EMBL/GenBank/DDBJ databases">
        <title>Phylogenomic reconstructions and comparative analyses of Kickxellomycotina fungi.</title>
        <authorList>
            <person name="Reynolds N.K."/>
            <person name="Stajich J.E."/>
            <person name="Barry K."/>
            <person name="Grigoriev I.V."/>
            <person name="Crous P."/>
            <person name="Smith M.E."/>
        </authorList>
    </citation>
    <scope>NUCLEOTIDE SEQUENCE</scope>
    <source>
        <strain evidence="1">NRRL 5244</strain>
    </source>
</reference>
<comment type="caution">
    <text evidence="1">The sequence shown here is derived from an EMBL/GenBank/DDBJ whole genome shotgun (WGS) entry which is preliminary data.</text>
</comment>
<evidence type="ECO:0000313" key="1">
    <source>
        <dbReference type="EMBL" id="KAJ1937159.1"/>
    </source>
</evidence>
<dbReference type="Proteomes" id="UP001150603">
    <property type="component" value="Unassembled WGS sequence"/>
</dbReference>
<organism evidence="1 2">
    <name type="scientific">Linderina macrospora</name>
    <dbReference type="NCBI Taxonomy" id="4868"/>
    <lineage>
        <taxon>Eukaryota</taxon>
        <taxon>Fungi</taxon>
        <taxon>Fungi incertae sedis</taxon>
        <taxon>Zoopagomycota</taxon>
        <taxon>Kickxellomycotina</taxon>
        <taxon>Kickxellomycetes</taxon>
        <taxon>Kickxellales</taxon>
        <taxon>Kickxellaceae</taxon>
        <taxon>Linderina</taxon>
    </lineage>
</organism>
<dbReference type="EMBL" id="JANBPW010003618">
    <property type="protein sequence ID" value="KAJ1937159.1"/>
    <property type="molecule type" value="Genomic_DNA"/>
</dbReference>